<dbReference type="SUPFAM" id="SSF56399">
    <property type="entry name" value="ADP-ribosylation"/>
    <property type="match status" value="1"/>
</dbReference>
<evidence type="ECO:0000256" key="2">
    <source>
        <dbReference type="ARBA" id="ARBA00022803"/>
    </source>
</evidence>
<proteinExistence type="predicted"/>
<dbReference type="Pfam" id="PF13374">
    <property type="entry name" value="TPR_10"/>
    <property type="match status" value="1"/>
</dbReference>
<dbReference type="OrthoDB" id="265717at2759"/>
<feature type="repeat" description="TPR" evidence="3">
    <location>
        <begin position="628"/>
        <end position="661"/>
    </location>
</feature>
<dbReference type="Proteomes" id="UP000663877">
    <property type="component" value="Unassembled WGS sequence"/>
</dbReference>
<evidence type="ECO:0000259" key="4">
    <source>
        <dbReference type="Pfam" id="PF03496"/>
    </source>
</evidence>
<keyword evidence="1" id="KW-0677">Repeat</keyword>
<feature type="repeat" description="TPR" evidence="3">
    <location>
        <begin position="460"/>
        <end position="493"/>
    </location>
</feature>
<feature type="repeat" description="TPR" evidence="3">
    <location>
        <begin position="502"/>
        <end position="535"/>
    </location>
</feature>
<keyword evidence="2 3" id="KW-0802">TPR repeat</keyword>
<dbReference type="Gene3D" id="3.90.176.10">
    <property type="entry name" value="Toxin ADP-ribosyltransferase, Chain A, domain 1"/>
    <property type="match status" value="1"/>
</dbReference>
<dbReference type="InterPro" id="IPR003540">
    <property type="entry name" value="ADP-ribosyltransferase"/>
</dbReference>
<name>A0A816C0A3_9BILA</name>
<comment type="caution">
    <text evidence="6">The sequence shown here is derived from an EMBL/GenBank/DDBJ whole genome shotgun (WGS) entry which is preliminary data.</text>
</comment>
<dbReference type="PANTHER" id="PTHR45641">
    <property type="entry name" value="TETRATRICOPEPTIDE REPEAT PROTEIN (AFU_ORTHOLOGUE AFUA_6G03870)"/>
    <property type="match status" value="1"/>
</dbReference>
<dbReference type="AlphaFoldDB" id="A0A816C0A3"/>
<accession>A0A816C0A3</accession>
<dbReference type="Gene3D" id="1.25.40.10">
    <property type="entry name" value="Tetratricopeptide repeat domain"/>
    <property type="match status" value="2"/>
</dbReference>
<evidence type="ECO:0000256" key="1">
    <source>
        <dbReference type="ARBA" id="ARBA00022737"/>
    </source>
</evidence>
<feature type="domain" description="ADP ribosyltransferase" evidence="4">
    <location>
        <begin position="234"/>
        <end position="394"/>
    </location>
</feature>
<keyword evidence="7" id="KW-1185">Reference proteome</keyword>
<feature type="non-terminal residue" evidence="6">
    <location>
        <position position="687"/>
    </location>
</feature>
<dbReference type="Pfam" id="PF03496">
    <property type="entry name" value="ADPrib_exo_Tox"/>
    <property type="match status" value="1"/>
</dbReference>
<sequence>MATSKSSDTKKMNPTSGLFARVTASRRMNIQRMQNVFLIWLHNNIDADNADCSNTIKQLKCVVNNINTFTDGEECIKFIQTITNNKVCMIVSGSLVKHIVPHVHDMSQVDTIFIFSNNQESHEKWTKEWPKIKGVFTKITSICKALKQTTHQCEQNAIAVSFVASNKKLDQLDPSFMYTQILKEILLTIDFENRHFEEFITYCREAFVENDCDLHNIEEFGRDYHDHTAIWWYTYQYFLYSMLNQALRLMDVDIIVRMGFFINDLHRDIQRLHSKQFNGEHSGKTFTVYRGQCLSKADFTEMTKTKGGLLSFNNFLSTSTNPDVSFCFAPQAATNPDLIGILFVISINSTDSTTPFASISDVSYFHDEDEVLFSMHTVFRIEDIKPIDGNNDLYQVNLTLTNENDQDLRTLTDSIRQETFPDSTGWHRLGLLLTKMGHFNKAQEVYEVLLHQATDESDKANIYHQLGRIKDSQGEYQEALSYYEKAFAIRQQSLHSNHPDLGDSYNRIGAVYYSMGDYPKALSYYEKALAIRQQSLPLNHPDLGASYSNIGVVYDNMGDYPKALSNYEKALAIRLQSLPSNHPDLGGSYNNIGMVYRNMGDYPRALSNYEKALAMRQQSLPSNHPDLSGSYNNIGMVYRNMKDYPTALSYYEKALAMRQQSLPSNHPHLGSSYNNIGLVYDNMGDYP</sequence>
<dbReference type="Pfam" id="PF13181">
    <property type="entry name" value="TPR_8"/>
    <property type="match status" value="1"/>
</dbReference>
<gene>
    <name evidence="5" type="ORF">BJG266_LOCUS37866</name>
    <name evidence="6" type="ORF">QVE165_LOCUS54751</name>
</gene>
<dbReference type="InterPro" id="IPR011990">
    <property type="entry name" value="TPR-like_helical_dom_sf"/>
</dbReference>
<dbReference type="SMART" id="SM00671">
    <property type="entry name" value="SEL1"/>
    <property type="match status" value="4"/>
</dbReference>
<dbReference type="PROSITE" id="PS51996">
    <property type="entry name" value="TR_MART"/>
    <property type="match status" value="1"/>
</dbReference>
<dbReference type="GO" id="GO:0005576">
    <property type="term" value="C:extracellular region"/>
    <property type="evidence" value="ECO:0007669"/>
    <property type="project" value="InterPro"/>
</dbReference>
<protein>
    <recommendedName>
        <fullName evidence="4">ADP ribosyltransferase domain-containing protein</fullName>
    </recommendedName>
</protein>
<dbReference type="InterPro" id="IPR019734">
    <property type="entry name" value="TPR_rpt"/>
</dbReference>
<dbReference type="Pfam" id="PF13424">
    <property type="entry name" value="TPR_12"/>
    <property type="match status" value="2"/>
</dbReference>
<evidence type="ECO:0000313" key="7">
    <source>
        <dbReference type="Proteomes" id="UP000663832"/>
    </source>
</evidence>
<feature type="repeat" description="TPR" evidence="3">
    <location>
        <begin position="586"/>
        <end position="619"/>
    </location>
</feature>
<dbReference type="SUPFAM" id="SSF48452">
    <property type="entry name" value="TPR-like"/>
    <property type="match status" value="2"/>
</dbReference>
<dbReference type="PANTHER" id="PTHR45641:SF1">
    <property type="entry name" value="AAA+ ATPASE DOMAIN-CONTAINING PROTEIN"/>
    <property type="match status" value="1"/>
</dbReference>
<feature type="repeat" description="TPR" evidence="3">
    <location>
        <begin position="544"/>
        <end position="577"/>
    </location>
</feature>
<dbReference type="EMBL" id="CAJNOM010001657">
    <property type="protein sequence ID" value="CAF1615504.1"/>
    <property type="molecule type" value="Genomic_DNA"/>
</dbReference>
<evidence type="ECO:0000313" key="5">
    <source>
        <dbReference type="EMBL" id="CAF1404766.1"/>
    </source>
</evidence>
<dbReference type="InterPro" id="IPR006597">
    <property type="entry name" value="Sel1-like"/>
</dbReference>
<dbReference type="PROSITE" id="PS50005">
    <property type="entry name" value="TPR"/>
    <property type="match status" value="5"/>
</dbReference>
<dbReference type="PROSITE" id="PS50293">
    <property type="entry name" value="TPR_REGION"/>
    <property type="match status" value="5"/>
</dbReference>
<dbReference type="EMBL" id="CAJNOI010001331">
    <property type="protein sequence ID" value="CAF1404766.1"/>
    <property type="molecule type" value="Genomic_DNA"/>
</dbReference>
<dbReference type="Proteomes" id="UP000663832">
    <property type="component" value="Unassembled WGS sequence"/>
</dbReference>
<organism evidence="6 7">
    <name type="scientific">Adineta steineri</name>
    <dbReference type="NCBI Taxonomy" id="433720"/>
    <lineage>
        <taxon>Eukaryota</taxon>
        <taxon>Metazoa</taxon>
        <taxon>Spiralia</taxon>
        <taxon>Gnathifera</taxon>
        <taxon>Rotifera</taxon>
        <taxon>Eurotatoria</taxon>
        <taxon>Bdelloidea</taxon>
        <taxon>Adinetida</taxon>
        <taxon>Adinetidae</taxon>
        <taxon>Adineta</taxon>
    </lineage>
</organism>
<evidence type="ECO:0000256" key="3">
    <source>
        <dbReference type="PROSITE-ProRule" id="PRU00339"/>
    </source>
</evidence>
<dbReference type="SMART" id="SM00028">
    <property type="entry name" value="TPR"/>
    <property type="match status" value="6"/>
</dbReference>
<reference evidence="6" key="1">
    <citation type="submission" date="2021-02" db="EMBL/GenBank/DDBJ databases">
        <authorList>
            <person name="Nowell W R."/>
        </authorList>
    </citation>
    <scope>NUCLEOTIDE SEQUENCE</scope>
</reference>
<evidence type="ECO:0000313" key="6">
    <source>
        <dbReference type="EMBL" id="CAF1615504.1"/>
    </source>
</evidence>